<gene>
    <name evidence="1" type="ORF">C0Q92_30765</name>
</gene>
<evidence type="ECO:0000313" key="1">
    <source>
        <dbReference type="EMBL" id="RZE15438.1"/>
    </source>
</evidence>
<comment type="caution">
    <text evidence="1">The sequence shown here is derived from an EMBL/GenBank/DDBJ whole genome shotgun (WGS) entry which is preliminary data.</text>
</comment>
<evidence type="ECO:0000313" key="2">
    <source>
        <dbReference type="Proteomes" id="UP000292693"/>
    </source>
</evidence>
<dbReference type="EMBL" id="PKLL01000033">
    <property type="protein sequence ID" value="RZE15438.1"/>
    <property type="molecule type" value="Genomic_DNA"/>
</dbReference>
<proteinExistence type="predicted"/>
<accession>A0A8G2E1T0</accession>
<protein>
    <submittedName>
        <fullName evidence="1">Uncharacterized protein</fullName>
    </submittedName>
</protein>
<dbReference type="AlphaFoldDB" id="A0A8G2E1T0"/>
<name>A0A8G2E1T0_9ACTN</name>
<organism evidence="1 2">
    <name type="scientific">Streptomyces albidoflavus</name>
    <dbReference type="NCBI Taxonomy" id="1886"/>
    <lineage>
        <taxon>Bacteria</taxon>
        <taxon>Bacillati</taxon>
        <taxon>Actinomycetota</taxon>
        <taxon>Actinomycetes</taxon>
        <taxon>Kitasatosporales</taxon>
        <taxon>Streptomycetaceae</taxon>
        <taxon>Streptomyces</taxon>
        <taxon>Streptomyces albidoflavus group</taxon>
    </lineage>
</organism>
<sequence>MVPLHRCIARQARRPLSQQVPGRILAQQHAATPGLPELRAEGFDLAVDASEIDFLGLLLERATEEAPEVDLDALAAFGPDLAAALVPLGQDEQGRTTGTVAIGSQALAVRHEDDGAQGYHWQVRVPCTDCGCPTWAAAHTAADLLAVHRGLPHDLVRDCDICR</sequence>
<dbReference type="Proteomes" id="UP000292693">
    <property type="component" value="Unassembled WGS sequence"/>
</dbReference>
<reference evidence="1 2" key="1">
    <citation type="submission" date="2017-12" db="EMBL/GenBank/DDBJ databases">
        <title>Population genomics insights into the ecological differentiation and adaptive evolution in streptomycetes.</title>
        <authorList>
            <person name="Li Y."/>
            <person name="Huang Y."/>
        </authorList>
    </citation>
    <scope>NUCLEOTIDE SEQUENCE [LARGE SCALE GENOMIC DNA]</scope>
    <source>
        <strain evidence="1 2">NBRC 100770</strain>
    </source>
</reference>